<sequence length="360" mass="38493">MRFNILSIVALPVLLGCVDGVLAGALSCKPAAKSCAASARQAAPCTSLFLKNKVKRPTCTVIPAPVTVTKKVTPAASTKLVTITRTVSTTRTKTLPTVTITETTEVVEVETSVTSAIVFSTEVDTTTTIVETTTIYPDYNFTCTNRKRDALPTAAVEIDGLVKRTPLPKCCGCFLTSTKTAARQTKTVTKTLPKATVTKKITKTVTSTSIVTAIPNSSTIFETTTETITTTRTDTETQTETTTETAPATQTSLYDICENPYTYSGRNAFEYRGTSGISTPINVNTLSKCCALCFESMNCANFIFDTITTTCTIHQITNADVVQTNCFSKKCNIGRATGSFSERPNNELYGVGPCGGSIVR</sequence>
<protein>
    <recommendedName>
        <fullName evidence="2">Apple domain-containing protein</fullName>
    </recommendedName>
</protein>
<keyword evidence="1" id="KW-0732">Signal</keyword>
<evidence type="ECO:0000313" key="3">
    <source>
        <dbReference type="EMBL" id="KAF3186181.1"/>
    </source>
</evidence>
<dbReference type="InterPro" id="IPR003609">
    <property type="entry name" value="Pan_app"/>
</dbReference>
<evidence type="ECO:0000256" key="1">
    <source>
        <dbReference type="SAM" id="SignalP"/>
    </source>
</evidence>
<name>A0A6G1M820_ORBOL</name>
<gene>
    <name evidence="4" type="ORF">TWF106_005655</name>
    <name evidence="5" type="ORF">TWF191_005469</name>
    <name evidence="3" type="ORF">TWF788_003641</name>
</gene>
<evidence type="ECO:0000313" key="7">
    <source>
        <dbReference type="Proteomes" id="UP000479691"/>
    </source>
</evidence>
<dbReference type="EMBL" id="WIWS01000026">
    <property type="protein sequence ID" value="KAF3222238.1"/>
    <property type="molecule type" value="Genomic_DNA"/>
</dbReference>
<evidence type="ECO:0000259" key="2">
    <source>
        <dbReference type="PROSITE" id="PS50948"/>
    </source>
</evidence>
<accession>A0A6G1M820</accession>
<feature type="chain" id="PRO_5041171072" description="Apple domain-containing protein" evidence="1">
    <location>
        <begin position="24"/>
        <end position="360"/>
    </location>
</feature>
<dbReference type="Proteomes" id="UP000479691">
    <property type="component" value="Unassembled WGS sequence"/>
</dbReference>
<dbReference type="Gene3D" id="3.50.4.10">
    <property type="entry name" value="Hepatocyte Growth Factor"/>
    <property type="match status" value="1"/>
</dbReference>
<dbReference type="PROSITE" id="PS50948">
    <property type="entry name" value="PAN"/>
    <property type="match status" value="1"/>
</dbReference>
<dbReference type="Proteomes" id="UP000472727">
    <property type="component" value="Unassembled WGS sequence"/>
</dbReference>
<dbReference type="EMBL" id="JAABOE010000018">
    <property type="protein sequence ID" value="KAF3186181.1"/>
    <property type="molecule type" value="Genomic_DNA"/>
</dbReference>
<evidence type="ECO:0000313" key="5">
    <source>
        <dbReference type="EMBL" id="KAF3225179.1"/>
    </source>
</evidence>
<feature type="signal peptide" evidence="1">
    <location>
        <begin position="1"/>
        <end position="23"/>
    </location>
</feature>
<proteinExistence type="predicted"/>
<comment type="caution">
    <text evidence="5">The sequence shown here is derived from an EMBL/GenBank/DDBJ whole genome shotgun (WGS) entry which is preliminary data.</text>
</comment>
<dbReference type="AlphaFoldDB" id="A0A6G1M820"/>
<reference evidence="6 7" key="1">
    <citation type="submission" date="2019-06" db="EMBL/GenBank/DDBJ databases">
        <authorList>
            <person name="Palmer J.M."/>
        </authorList>
    </citation>
    <scope>NUCLEOTIDE SEQUENCE [LARGE SCALE GENOMIC DNA]</scope>
    <source>
        <strain evidence="4 6">TWF106</strain>
        <strain evidence="5 8">TWF191</strain>
        <strain evidence="3 7">TWF788</strain>
    </source>
</reference>
<organism evidence="5 8">
    <name type="scientific">Orbilia oligospora</name>
    <name type="common">Nematode-trapping fungus</name>
    <name type="synonym">Arthrobotrys oligospora</name>
    <dbReference type="NCBI Taxonomy" id="2813651"/>
    <lineage>
        <taxon>Eukaryota</taxon>
        <taxon>Fungi</taxon>
        <taxon>Dikarya</taxon>
        <taxon>Ascomycota</taxon>
        <taxon>Pezizomycotina</taxon>
        <taxon>Orbiliomycetes</taxon>
        <taxon>Orbiliales</taxon>
        <taxon>Orbiliaceae</taxon>
        <taxon>Orbilia</taxon>
    </lineage>
</organism>
<dbReference type="PROSITE" id="PS51257">
    <property type="entry name" value="PROKAR_LIPOPROTEIN"/>
    <property type="match status" value="1"/>
</dbReference>
<evidence type="ECO:0000313" key="8">
    <source>
        <dbReference type="Proteomes" id="UP000483672"/>
    </source>
</evidence>
<evidence type="ECO:0000313" key="6">
    <source>
        <dbReference type="Proteomes" id="UP000472727"/>
    </source>
</evidence>
<dbReference type="Proteomes" id="UP000483672">
    <property type="component" value="Unassembled WGS sequence"/>
</dbReference>
<feature type="domain" description="Apple" evidence="2">
    <location>
        <begin position="257"/>
        <end position="331"/>
    </location>
</feature>
<dbReference type="EMBL" id="WIPF01000029">
    <property type="protein sequence ID" value="KAF3225179.1"/>
    <property type="molecule type" value="Genomic_DNA"/>
</dbReference>
<evidence type="ECO:0000313" key="4">
    <source>
        <dbReference type="EMBL" id="KAF3222238.1"/>
    </source>
</evidence>